<sequence>MDKISILIIKEKNIVDDQKQYHIKNELDSLNKTLENSISRSQVKEYIEKLIEINSKLWLIEDDIRDCERKKQFDQKFIDLARAIYITNDRRAEIKLKINKKFGSKLVEVKSYEKY</sequence>
<dbReference type="AlphaFoldDB" id="A0A382KKC7"/>
<gene>
    <name evidence="1" type="ORF">METZ01_LOCUS276241</name>
</gene>
<proteinExistence type="predicted"/>
<evidence type="ECO:0000313" key="1">
    <source>
        <dbReference type="EMBL" id="SVC23387.1"/>
    </source>
</evidence>
<reference evidence="1" key="1">
    <citation type="submission" date="2018-05" db="EMBL/GenBank/DDBJ databases">
        <authorList>
            <person name="Lanie J.A."/>
            <person name="Ng W.-L."/>
            <person name="Kazmierczak K.M."/>
            <person name="Andrzejewski T.M."/>
            <person name="Davidsen T.M."/>
            <person name="Wayne K.J."/>
            <person name="Tettelin H."/>
            <person name="Glass J.I."/>
            <person name="Rusch D."/>
            <person name="Podicherti R."/>
            <person name="Tsui H.-C.T."/>
            <person name="Winkler M.E."/>
        </authorList>
    </citation>
    <scope>NUCLEOTIDE SEQUENCE</scope>
</reference>
<dbReference type="EMBL" id="UINC01080444">
    <property type="protein sequence ID" value="SVC23387.1"/>
    <property type="molecule type" value="Genomic_DNA"/>
</dbReference>
<name>A0A382KKC7_9ZZZZ</name>
<organism evidence="1">
    <name type="scientific">marine metagenome</name>
    <dbReference type="NCBI Taxonomy" id="408172"/>
    <lineage>
        <taxon>unclassified sequences</taxon>
        <taxon>metagenomes</taxon>
        <taxon>ecological metagenomes</taxon>
    </lineage>
</organism>
<accession>A0A382KKC7</accession>
<protein>
    <submittedName>
        <fullName evidence="1">Uncharacterized protein</fullName>
    </submittedName>
</protein>